<dbReference type="AlphaFoldDB" id="A0A834IKP3"/>
<sequence length="103" mass="11525">MWFLAPQKLGTDARPITPIRTEPIPGWVTFQARCPLKSGPFDVVRGPSCWRITNVSIENCRTADGTQRRAPEMGNANTFFRSGTVEEMGREKMVQNGTSPWKG</sequence>
<gene>
    <name evidence="1" type="ORF">GWI33_006276</name>
</gene>
<evidence type="ECO:0000313" key="1">
    <source>
        <dbReference type="EMBL" id="KAF7280233.1"/>
    </source>
</evidence>
<name>A0A834IKP3_RHYFE</name>
<proteinExistence type="predicted"/>
<comment type="caution">
    <text evidence="1">The sequence shown here is derived from an EMBL/GenBank/DDBJ whole genome shotgun (WGS) entry which is preliminary data.</text>
</comment>
<protein>
    <submittedName>
        <fullName evidence="1">Uncharacterized protein</fullName>
    </submittedName>
</protein>
<evidence type="ECO:0000313" key="2">
    <source>
        <dbReference type="Proteomes" id="UP000625711"/>
    </source>
</evidence>
<dbReference type="EMBL" id="JAACXV010000311">
    <property type="protein sequence ID" value="KAF7280233.1"/>
    <property type="molecule type" value="Genomic_DNA"/>
</dbReference>
<reference evidence="1" key="1">
    <citation type="submission" date="2020-08" db="EMBL/GenBank/DDBJ databases">
        <title>Genome sequencing and assembly of the red palm weevil Rhynchophorus ferrugineus.</title>
        <authorList>
            <person name="Dias G.B."/>
            <person name="Bergman C.M."/>
            <person name="Manee M."/>
        </authorList>
    </citation>
    <scope>NUCLEOTIDE SEQUENCE</scope>
    <source>
        <strain evidence="1">AA-2017</strain>
        <tissue evidence="1">Whole larva</tissue>
    </source>
</reference>
<organism evidence="1 2">
    <name type="scientific">Rhynchophorus ferrugineus</name>
    <name type="common">Red palm weevil</name>
    <name type="synonym">Curculio ferrugineus</name>
    <dbReference type="NCBI Taxonomy" id="354439"/>
    <lineage>
        <taxon>Eukaryota</taxon>
        <taxon>Metazoa</taxon>
        <taxon>Ecdysozoa</taxon>
        <taxon>Arthropoda</taxon>
        <taxon>Hexapoda</taxon>
        <taxon>Insecta</taxon>
        <taxon>Pterygota</taxon>
        <taxon>Neoptera</taxon>
        <taxon>Endopterygota</taxon>
        <taxon>Coleoptera</taxon>
        <taxon>Polyphaga</taxon>
        <taxon>Cucujiformia</taxon>
        <taxon>Curculionidae</taxon>
        <taxon>Dryophthorinae</taxon>
        <taxon>Rhynchophorus</taxon>
    </lineage>
</organism>
<dbReference type="Proteomes" id="UP000625711">
    <property type="component" value="Unassembled WGS sequence"/>
</dbReference>
<accession>A0A834IKP3</accession>
<keyword evidence="2" id="KW-1185">Reference proteome</keyword>